<dbReference type="Proteomes" id="UP001212841">
    <property type="component" value="Unassembled WGS sequence"/>
</dbReference>
<feature type="region of interest" description="Disordered" evidence="2">
    <location>
        <begin position="575"/>
        <end position="647"/>
    </location>
</feature>
<sequence>MSDQDMSNYRAQSLVLKKALIEAASQIDLLTYHNDQLTKRIESLRNELKNSSKSSSRKKGKNDDQNSHIEVYAAELRDKIEENESLHRKLADSRNCEEQLELRISELDMKAHSLIDVISQLESDNASLQSENHKLRSRHDDVSKTLQMATKRYAVSEQKGEDFVCWWLGANRLASHMSTWALEESNVPQVDAEAWATYFNNLFRNISDYHTSVARAFPSEIHHTLRLDASFTSLSNTQLAKLIHNLTNQYERVNLMHHQCISCSSQPGPWDGAIAADLDYSVAMLRKMADWFEARGEGGKLGEEDGRYTEVVLLAERGRLSCLFGDLARHWGYKMRGVWDEDGSNPVQESLKALAKDDFTGLPGSDVNELDSSTLQDKARALTTTLLDTHLAYHRALSNLKSQSTTTLRSLETAKKQFAKSAEDLSHQLSQSQSLAESLTSQKSETDKRIRELVAEYEEKVREAARETEENVTVRVEEVFKGRIEELEGEKKVILEQMEGMNGVVEGLYRRVDEGGERFEEERRRVEVLEGEREVLRGWVKKLEEEVGTLKGLVEEVEERARVLEVAVEEEKKKGRERVVVKGEKKDESQAGRPESEVPRSESESIASDMPRRETLDRDTQTDAKEKSNVELQTDAEEAPQDQPQAQPIEVLVNHVETVDGETQTDPEQQPAPPEKSPRSSLVRTTTNQSTEPVRPRIDKLLEESVANIRVRQLSEQVMLLDALVVGLRSGEVA</sequence>
<feature type="compositionally biased region" description="Polar residues" evidence="2">
    <location>
        <begin position="679"/>
        <end position="692"/>
    </location>
</feature>
<dbReference type="GO" id="GO:0005769">
    <property type="term" value="C:early endosome"/>
    <property type="evidence" value="ECO:0007669"/>
    <property type="project" value="TreeGrafter"/>
</dbReference>
<keyword evidence="5" id="KW-1185">Reference proteome</keyword>
<dbReference type="GO" id="GO:0016020">
    <property type="term" value="C:membrane"/>
    <property type="evidence" value="ECO:0007669"/>
    <property type="project" value="TreeGrafter"/>
</dbReference>
<feature type="compositionally biased region" description="Basic and acidic residues" evidence="2">
    <location>
        <begin position="610"/>
        <end position="629"/>
    </location>
</feature>
<feature type="compositionally biased region" description="Basic and acidic residues" evidence="2">
    <location>
        <begin position="575"/>
        <end position="603"/>
    </location>
</feature>
<reference evidence="4" key="1">
    <citation type="submission" date="2020-05" db="EMBL/GenBank/DDBJ databases">
        <title>Phylogenomic resolution of chytrid fungi.</title>
        <authorList>
            <person name="Stajich J.E."/>
            <person name="Amses K."/>
            <person name="Simmons R."/>
            <person name="Seto K."/>
            <person name="Myers J."/>
            <person name="Bonds A."/>
            <person name="Quandt C.A."/>
            <person name="Barry K."/>
            <person name="Liu P."/>
            <person name="Grigoriev I."/>
            <person name="Longcore J.E."/>
            <person name="James T.Y."/>
        </authorList>
    </citation>
    <scope>NUCLEOTIDE SEQUENCE</scope>
    <source>
        <strain evidence="4">JEL0318</strain>
    </source>
</reference>
<dbReference type="PANTHER" id="PTHR21448">
    <property type="entry name" value="SMOOTH MUSCLE MYOSIN HEAVY CHAIN-RELATED"/>
    <property type="match status" value="1"/>
</dbReference>
<proteinExistence type="predicted"/>
<dbReference type="InterPro" id="IPR019343">
    <property type="entry name" value="PPP1R21_N"/>
</dbReference>
<keyword evidence="1" id="KW-0175">Coiled coil</keyword>
<gene>
    <name evidence="4" type="ORF">HK097_007900</name>
</gene>
<name>A0AAD5SD93_9FUNG</name>
<dbReference type="Gene3D" id="1.10.287.2610">
    <property type="match status" value="1"/>
</dbReference>
<feature type="domain" description="Protein phosphatase 1 regulatory subunit 21 N-terminal" evidence="3">
    <location>
        <begin position="4"/>
        <end position="76"/>
    </location>
</feature>
<feature type="coiled-coil region" evidence="1">
    <location>
        <begin position="540"/>
        <end position="574"/>
    </location>
</feature>
<feature type="region of interest" description="Disordered" evidence="2">
    <location>
        <begin position="423"/>
        <end position="443"/>
    </location>
</feature>
<comment type="caution">
    <text evidence="4">The sequence shown here is derived from an EMBL/GenBank/DDBJ whole genome shotgun (WGS) entry which is preliminary data.</text>
</comment>
<dbReference type="EMBL" id="JADGJD010000430">
    <property type="protein sequence ID" value="KAJ3051139.1"/>
    <property type="molecule type" value="Genomic_DNA"/>
</dbReference>
<evidence type="ECO:0000259" key="3">
    <source>
        <dbReference type="SMART" id="SM01254"/>
    </source>
</evidence>
<dbReference type="SMART" id="SM01254">
    <property type="entry name" value="KLRAQ"/>
    <property type="match status" value="1"/>
</dbReference>
<dbReference type="InterPro" id="IPR040024">
    <property type="entry name" value="PPP1R21"/>
</dbReference>
<feature type="region of interest" description="Disordered" evidence="2">
    <location>
        <begin position="47"/>
        <end position="68"/>
    </location>
</feature>
<protein>
    <recommendedName>
        <fullName evidence="3">Protein phosphatase 1 regulatory subunit 21 N-terminal domain-containing protein</fullName>
    </recommendedName>
</protein>
<dbReference type="AlphaFoldDB" id="A0AAD5SD93"/>
<dbReference type="PANTHER" id="PTHR21448:SF0">
    <property type="entry name" value="PROTEIN PHOSPHATASE 1 REGULATORY SUBUNIT 21"/>
    <property type="match status" value="1"/>
</dbReference>
<feature type="compositionally biased region" description="Low complexity" evidence="2">
    <location>
        <begin position="427"/>
        <end position="442"/>
    </location>
</feature>
<evidence type="ECO:0000313" key="5">
    <source>
        <dbReference type="Proteomes" id="UP001212841"/>
    </source>
</evidence>
<feature type="region of interest" description="Disordered" evidence="2">
    <location>
        <begin position="660"/>
        <end position="694"/>
    </location>
</feature>
<evidence type="ECO:0000256" key="1">
    <source>
        <dbReference type="SAM" id="Coils"/>
    </source>
</evidence>
<organism evidence="4 5">
    <name type="scientific">Rhizophlyctis rosea</name>
    <dbReference type="NCBI Taxonomy" id="64517"/>
    <lineage>
        <taxon>Eukaryota</taxon>
        <taxon>Fungi</taxon>
        <taxon>Fungi incertae sedis</taxon>
        <taxon>Chytridiomycota</taxon>
        <taxon>Chytridiomycota incertae sedis</taxon>
        <taxon>Chytridiomycetes</taxon>
        <taxon>Rhizophlyctidales</taxon>
        <taxon>Rhizophlyctidaceae</taxon>
        <taxon>Rhizophlyctis</taxon>
    </lineage>
</organism>
<evidence type="ECO:0000256" key="2">
    <source>
        <dbReference type="SAM" id="MobiDB-lite"/>
    </source>
</evidence>
<accession>A0AAD5SD93</accession>
<evidence type="ECO:0000313" key="4">
    <source>
        <dbReference type="EMBL" id="KAJ3051139.1"/>
    </source>
</evidence>